<evidence type="ECO:0000313" key="1">
    <source>
        <dbReference type="EMBL" id="TGN99895.1"/>
    </source>
</evidence>
<organism evidence="1 2">
    <name type="scientific">Candidatus Thiomargarita nelsonii</name>
    <dbReference type="NCBI Taxonomy" id="1003181"/>
    <lineage>
        <taxon>Bacteria</taxon>
        <taxon>Pseudomonadati</taxon>
        <taxon>Pseudomonadota</taxon>
        <taxon>Gammaproteobacteria</taxon>
        <taxon>Thiotrichales</taxon>
        <taxon>Thiotrichaceae</taxon>
        <taxon>Thiomargarita</taxon>
    </lineage>
</organism>
<dbReference type="InterPro" id="IPR038081">
    <property type="entry name" value="CalX-like_sf"/>
</dbReference>
<proteinExistence type="predicted"/>
<dbReference type="EMBL" id="JSZA02000271">
    <property type="protein sequence ID" value="TGN99895.1"/>
    <property type="molecule type" value="Genomic_DNA"/>
</dbReference>
<evidence type="ECO:0000313" key="2">
    <source>
        <dbReference type="Proteomes" id="UP000030428"/>
    </source>
</evidence>
<dbReference type="SUPFAM" id="SSF141072">
    <property type="entry name" value="CalX-like"/>
    <property type="match status" value="1"/>
</dbReference>
<accession>A0A4E0QQG2</accession>
<gene>
    <name evidence="1" type="ORF">PN36_32085</name>
</gene>
<dbReference type="PROSITE" id="PS51257">
    <property type="entry name" value="PROKAR_LIPOPROTEIN"/>
    <property type="match status" value="1"/>
</dbReference>
<reference evidence="1 2" key="1">
    <citation type="journal article" date="2016" name="Front. Microbiol.">
        <title>Single-Cell (Meta-)Genomics of a Dimorphic Candidatus Thiomargarita nelsonii Reveals Genomic Plasticity.</title>
        <authorList>
            <person name="Flood B.E."/>
            <person name="Fliss P."/>
            <person name="Jones D.S."/>
            <person name="Dick G.J."/>
            <person name="Jain S."/>
            <person name="Kaster A.K."/>
            <person name="Winkel M."/>
            <person name="Mussmann M."/>
            <person name="Bailey J."/>
        </authorList>
    </citation>
    <scope>NUCLEOTIDE SEQUENCE [LARGE SCALE GENOMIC DNA]</scope>
    <source>
        <strain evidence="1">Hydrate Ridge</strain>
    </source>
</reference>
<sequence>MRPTHQFEITIHVGAILYGCPTRYGIRSASGAISANYATTDGSDYTQTTGTDSEGTETFTITLTSPISGENLDHAS</sequence>
<dbReference type="Proteomes" id="UP000030428">
    <property type="component" value="Unassembled WGS sequence"/>
</dbReference>
<dbReference type="AlphaFoldDB" id="A0A4E0QQG2"/>
<comment type="caution">
    <text evidence="1">The sequence shown here is derived from an EMBL/GenBank/DDBJ whole genome shotgun (WGS) entry which is preliminary data.</text>
</comment>
<protein>
    <submittedName>
        <fullName evidence="1">Uncharacterized protein</fullName>
    </submittedName>
</protein>
<keyword evidence="2" id="KW-1185">Reference proteome</keyword>
<name>A0A4E0QQG2_9GAMM</name>